<dbReference type="InterPro" id="IPR025510">
    <property type="entry name" value="DUF4397"/>
</dbReference>
<feature type="chain" id="PRO_5004920494" description="DUF4397 domain-containing protein" evidence="2">
    <location>
        <begin position="35"/>
        <end position="278"/>
    </location>
</feature>
<keyword evidence="2" id="KW-0732">Signal</keyword>
<keyword evidence="1" id="KW-0472">Membrane</keyword>
<proteinExistence type="predicted"/>
<dbReference type="PATRIC" id="fig|584657.3.peg.3107"/>
<feature type="domain" description="DUF4397" evidence="3">
    <location>
        <begin position="38"/>
        <end position="155"/>
    </location>
</feature>
<keyword evidence="1" id="KW-0812">Transmembrane</keyword>
<keyword evidence="1" id="KW-1133">Transmembrane helix</keyword>
<feature type="transmembrane region" description="Helical" evidence="1">
    <location>
        <begin position="250"/>
        <end position="269"/>
    </location>
</feature>
<reference evidence="5" key="1">
    <citation type="submission" date="2013-08" db="EMBL/GenBank/DDBJ databases">
        <title>Intrasporangium oryzae NRRL B-24470.</title>
        <authorList>
            <person name="Liu H."/>
            <person name="Wang G."/>
        </authorList>
    </citation>
    <scope>NUCLEOTIDE SEQUENCE [LARGE SCALE GENOMIC DNA]</scope>
    <source>
        <strain evidence="5">Q5-1</strain>
    </source>
</reference>
<organism evidence="4 5">
    <name type="scientific">Intrasporangium chromatireducens Q5-1</name>
    <dbReference type="NCBI Taxonomy" id="584657"/>
    <lineage>
        <taxon>Bacteria</taxon>
        <taxon>Bacillati</taxon>
        <taxon>Actinomycetota</taxon>
        <taxon>Actinomycetes</taxon>
        <taxon>Micrococcales</taxon>
        <taxon>Intrasporangiaceae</taxon>
        <taxon>Intrasporangium</taxon>
    </lineage>
</organism>
<sequence length="278" mass="27631">MTRARSTLMKTLRVAAVTALSLASLGALGLPAQAASDATVSILHAVPGATVDVYANGKALLTNFKPGTLTKPLMLPGGTYDLKVTAAGAGASGKAVIEANGVKVPSGANITVVAHLDASGKPELTPYVNDTSMVPAGKARVTVRHDAAAPAVDVRAGGAPVFKNLTNPNEAKGLVPAGTIKADVVLAGTSTVAIGPADLTLKEGTNTIVYAWGSAKDKDLKLAVQTIGGMHSAPAGVPAGGGQAQAPTDLIRYAGIGGAALLAGGIVLVSRRRAVPTR</sequence>
<dbReference type="Pfam" id="PF14344">
    <property type="entry name" value="DUF4397"/>
    <property type="match status" value="1"/>
</dbReference>
<evidence type="ECO:0000313" key="5">
    <source>
        <dbReference type="Proteomes" id="UP000019494"/>
    </source>
</evidence>
<evidence type="ECO:0000256" key="2">
    <source>
        <dbReference type="SAM" id="SignalP"/>
    </source>
</evidence>
<comment type="caution">
    <text evidence="4">The sequence shown here is derived from an EMBL/GenBank/DDBJ whole genome shotgun (WGS) entry which is preliminary data.</text>
</comment>
<evidence type="ECO:0000256" key="1">
    <source>
        <dbReference type="SAM" id="Phobius"/>
    </source>
</evidence>
<evidence type="ECO:0000313" key="4">
    <source>
        <dbReference type="EMBL" id="EWT05012.1"/>
    </source>
</evidence>
<evidence type="ECO:0000259" key="3">
    <source>
        <dbReference type="Pfam" id="PF14344"/>
    </source>
</evidence>
<protein>
    <recommendedName>
        <fullName evidence="3">DUF4397 domain-containing protein</fullName>
    </recommendedName>
</protein>
<accession>W9GIR0</accession>
<gene>
    <name evidence="4" type="ORF">N864_04615</name>
</gene>
<dbReference type="AlphaFoldDB" id="W9GIR0"/>
<dbReference type="EMBL" id="AWQS01000157">
    <property type="protein sequence ID" value="EWT05012.1"/>
    <property type="molecule type" value="Genomic_DNA"/>
</dbReference>
<keyword evidence="5" id="KW-1185">Reference proteome</keyword>
<dbReference type="Proteomes" id="UP000019494">
    <property type="component" value="Unassembled WGS sequence"/>
</dbReference>
<feature type="signal peptide" evidence="2">
    <location>
        <begin position="1"/>
        <end position="34"/>
    </location>
</feature>
<name>W9GIR0_9MICO</name>